<dbReference type="SMART" id="SM00086">
    <property type="entry name" value="PAC"/>
    <property type="match status" value="3"/>
</dbReference>
<evidence type="ECO:0000256" key="7">
    <source>
        <dbReference type="ARBA" id="ARBA00022692"/>
    </source>
</evidence>
<dbReference type="PROSITE" id="PS50113">
    <property type="entry name" value="PAC"/>
    <property type="match status" value="3"/>
</dbReference>
<dbReference type="InterPro" id="IPR001610">
    <property type="entry name" value="PAC"/>
</dbReference>
<keyword evidence="11" id="KW-0175">Coiled coil</keyword>
<gene>
    <name evidence="15" type="ORF">EV678_2420</name>
</gene>
<evidence type="ECO:0000256" key="8">
    <source>
        <dbReference type="ARBA" id="ARBA00022777"/>
    </source>
</evidence>
<protein>
    <recommendedName>
        <fullName evidence="3">histidine kinase</fullName>
        <ecNumber evidence="3">2.7.13.3</ecNumber>
    </recommendedName>
</protein>
<dbReference type="SUPFAM" id="SSF55785">
    <property type="entry name" value="PYP-like sensor domain (PAS domain)"/>
    <property type="match status" value="3"/>
</dbReference>
<reference evidence="15 16" key="1">
    <citation type="submission" date="2019-02" db="EMBL/GenBank/DDBJ databases">
        <title>Genomic Encyclopedia of Type Strains, Phase IV (KMG-IV): sequencing the most valuable type-strain genomes for metagenomic binning, comparative biology and taxonomic classification.</title>
        <authorList>
            <person name="Goeker M."/>
        </authorList>
    </citation>
    <scope>NUCLEOTIDE SEQUENCE [LARGE SCALE GENOMIC DNA]</scope>
    <source>
        <strain evidence="15 16">DSM 21223</strain>
    </source>
</reference>
<evidence type="ECO:0000256" key="6">
    <source>
        <dbReference type="ARBA" id="ARBA00022679"/>
    </source>
</evidence>
<accession>A0ABY0IMV4</accession>
<feature type="transmembrane region" description="Helical" evidence="12">
    <location>
        <begin position="171"/>
        <end position="190"/>
    </location>
</feature>
<keyword evidence="7 12" id="KW-0812">Transmembrane</keyword>
<feature type="transmembrane region" description="Helical" evidence="12">
    <location>
        <begin position="131"/>
        <end position="151"/>
    </location>
</feature>
<evidence type="ECO:0000313" key="16">
    <source>
        <dbReference type="Proteomes" id="UP000292136"/>
    </source>
</evidence>
<dbReference type="Pfam" id="PF13426">
    <property type="entry name" value="PAS_9"/>
    <property type="match status" value="1"/>
</dbReference>
<feature type="coiled-coil region" evidence="11">
    <location>
        <begin position="293"/>
        <end position="327"/>
    </location>
</feature>
<dbReference type="EMBL" id="SHKM01000002">
    <property type="protein sequence ID" value="RZT76543.1"/>
    <property type="molecule type" value="Genomic_DNA"/>
</dbReference>
<feature type="domain" description="PAC" evidence="14">
    <location>
        <begin position="390"/>
        <end position="442"/>
    </location>
</feature>
<feature type="domain" description="PAS" evidence="13">
    <location>
        <begin position="568"/>
        <end position="614"/>
    </location>
</feature>
<keyword evidence="5" id="KW-0597">Phosphoprotein</keyword>
<dbReference type="InterPro" id="IPR013655">
    <property type="entry name" value="PAS_fold_3"/>
</dbReference>
<evidence type="ECO:0000259" key="13">
    <source>
        <dbReference type="PROSITE" id="PS50112"/>
    </source>
</evidence>
<proteinExistence type="predicted"/>
<feature type="transmembrane region" description="Helical" evidence="12">
    <location>
        <begin position="252"/>
        <end position="274"/>
    </location>
</feature>
<dbReference type="NCBIfam" id="TIGR00229">
    <property type="entry name" value="sensory_box"/>
    <property type="match status" value="3"/>
</dbReference>
<evidence type="ECO:0000256" key="1">
    <source>
        <dbReference type="ARBA" id="ARBA00000085"/>
    </source>
</evidence>
<organism evidence="15 16">
    <name type="scientific">Azospira oryzae</name>
    <dbReference type="NCBI Taxonomy" id="146939"/>
    <lineage>
        <taxon>Bacteria</taxon>
        <taxon>Pseudomonadati</taxon>
        <taxon>Pseudomonadota</taxon>
        <taxon>Betaproteobacteria</taxon>
        <taxon>Rhodocyclales</taxon>
        <taxon>Rhodocyclaceae</taxon>
        <taxon>Azospira</taxon>
    </lineage>
</organism>
<evidence type="ECO:0000256" key="12">
    <source>
        <dbReference type="SAM" id="Phobius"/>
    </source>
</evidence>
<feature type="transmembrane region" description="Helical" evidence="12">
    <location>
        <begin position="57"/>
        <end position="76"/>
    </location>
</feature>
<comment type="subcellular location">
    <subcellularLocation>
        <location evidence="2">Cell membrane</location>
        <topology evidence="2">Multi-pass membrane protein</topology>
    </subcellularLocation>
</comment>
<name>A0ABY0IMV4_9RHOO</name>
<feature type="transmembrane region" description="Helical" evidence="12">
    <location>
        <begin position="202"/>
        <end position="222"/>
    </location>
</feature>
<evidence type="ECO:0000256" key="10">
    <source>
        <dbReference type="ARBA" id="ARBA00023136"/>
    </source>
</evidence>
<dbReference type="EC" id="2.7.13.3" evidence="3"/>
<comment type="caution">
    <text evidence="15">The sequence shown here is derived from an EMBL/GenBank/DDBJ whole genome shotgun (WGS) entry which is preliminary data.</text>
</comment>
<sequence>MAQIMLKRLLAPPAAAPLPAARLPLLPGLLLVFAAYLAVAQLTMAIGTAGHGLFVPFWPPAGIALAALVLGGGRLWPAVLLATLGSALISGFAPPTGLLMGAGNALGAWAGYRLLRGPLQFDPRLGRPQDVLHLCFSAPVLGGAISASLGVGALSLGGSLEPAQLLPAWRGWWVGDLAGTQLLAPLLLAWLQPREGLDQGRWRHLAVAAVVAAALSSLWFFSERAPESFAYAGLLLLLTLIWIAFSCELRLVTLALATTALTAAVFAALGTGPFANIEPQLVQVKLQVLIASLTAVTLALAAANRQRRSAEEDRNRAEERLEQVLDSLDDVIWTLEAEERRFSFVSGATQRLSGHSAAELYANAMRWADDLHPADREATLAAFERQFAGEAADQEFRIIRDGEVRWLRVRSHPVVVAERVVRIHGITQDVTSLHRAMDRLAASEERLRRALGASEVGVWDWAVETGNLQFVLAVADGNGYRLAERSVGLAEWEASLHPEDRARAMQALLDCRDGRSLRFRCEYRTHTRHGHWRWFRGEGQVVDSADGQARHLAGTFRDIHERKQVEAELEKLSMAVEQNPSVVFITDAQGRFEYCNQAFSEVTGYGLEDILEQTPRLLKSGLNEVGTYADLWRTINAGKTWRGRLLNRRRDGSIYVCLQAIAPIRDANGRITHFVSISQDLSELQESPDLWPPRRRS</sequence>
<evidence type="ECO:0000256" key="2">
    <source>
        <dbReference type="ARBA" id="ARBA00004651"/>
    </source>
</evidence>
<dbReference type="SMART" id="SM00091">
    <property type="entry name" value="PAS"/>
    <property type="match status" value="3"/>
</dbReference>
<evidence type="ECO:0000256" key="11">
    <source>
        <dbReference type="SAM" id="Coils"/>
    </source>
</evidence>
<feature type="transmembrane region" description="Helical" evidence="12">
    <location>
        <begin position="228"/>
        <end position="245"/>
    </location>
</feature>
<dbReference type="InterPro" id="IPR035965">
    <property type="entry name" value="PAS-like_dom_sf"/>
</dbReference>
<evidence type="ECO:0000256" key="4">
    <source>
        <dbReference type="ARBA" id="ARBA00022475"/>
    </source>
</evidence>
<evidence type="ECO:0000259" key="14">
    <source>
        <dbReference type="PROSITE" id="PS50113"/>
    </source>
</evidence>
<dbReference type="Proteomes" id="UP000292136">
    <property type="component" value="Unassembled WGS sequence"/>
</dbReference>
<keyword evidence="10 12" id="KW-0472">Membrane</keyword>
<dbReference type="Pfam" id="PF08447">
    <property type="entry name" value="PAS_3"/>
    <property type="match status" value="2"/>
</dbReference>
<evidence type="ECO:0000256" key="9">
    <source>
        <dbReference type="ARBA" id="ARBA00022989"/>
    </source>
</evidence>
<evidence type="ECO:0000256" key="3">
    <source>
        <dbReference type="ARBA" id="ARBA00012438"/>
    </source>
</evidence>
<keyword evidence="9 12" id="KW-1133">Transmembrane helix</keyword>
<dbReference type="PANTHER" id="PTHR43304">
    <property type="entry name" value="PHYTOCHROME-LIKE PROTEIN CPH1"/>
    <property type="match status" value="1"/>
</dbReference>
<feature type="domain" description="PAS" evidence="13">
    <location>
        <begin position="317"/>
        <end position="390"/>
    </location>
</feature>
<feature type="transmembrane region" description="Helical" evidence="12">
    <location>
        <begin position="88"/>
        <end position="110"/>
    </location>
</feature>
<keyword evidence="4" id="KW-1003">Cell membrane</keyword>
<dbReference type="InterPro" id="IPR052162">
    <property type="entry name" value="Sensor_kinase/Photoreceptor"/>
</dbReference>
<dbReference type="InterPro" id="IPR000700">
    <property type="entry name" value="PAS-assoc_C"/>
</dbReference>
<dbReference type="InterPro" id="IPR000014">
    <property type="entry name" value="PAS"/>
</dbReference>
<keyword evidence="8" id="KW-0418">Kinase</keyword>
<evidence type="ECO:0000256" key="5">
    <source>
        <dbReference type="ARBA" id="ARBA00022553"/>
    </source>
</evidence>
<dbReference type="InterPro" id="IPR007895">
    <property type="entry name" value="MASE1"/>
</dbReference>
<keyword evidence="6" id="KW-0808">Transferase</keyword>
<dbReference type="CDD" id="cd00130">
    <property type="entry name" value="PAS"/>
    <property type="match status" value="2"/>
</dbReference>
<feature type="domain" description="PAC" evidence="14">
    <location>
        <begin position="639"/>
        <end position="693"/>
    </location>
</feature>
<feature type="domain" description="PAC" evidence="14">
    <location>
        <begin position="519"/>
        <end position="571"/>
    </location>
</feature>
<comment type="catalytic activity">
    <reaction evidence="1">
        <text>ATP + protein L-histidine = ADP + protein N-phospho-L-histidine.</text>
        <dbReference type="EC" id="2.7.13.3"/>
    </reaction>
</comment>
<evidence type="ECO:0000313" key="15">
    <source>
        <dbReference type="EMBL" id="RZT76543.1"/>
    </source>
</evidence>
<dbReference type="Gene3D" id="3.30.450.20">
    <property type="entry name" value="PAS domain"/>
    <property type="match status" value="3"/>
</dbReference>
<dbReference type="PANTHER" id="PTHR43304:SF1">
    <property type="entry name" value="PAC DOMAIN-CONTAINING PROTEIN"/>
    <property type="match status" value="1"/>
</dbReference>
<keyword evidence="16" id="KW-1185">Reference proteome</keyword>
<dbReference type="PROSITE" id="PS50112">
    <property type="entry name" value="PAS"/>
    <property type="match status" value="2"/>
</dbReference>
<dbReference type="Pfam" id="PF05231">
    <property type="entry name" value="MASE1"/>
    <property type="match status" value="1"/>
</dbReference>